<dbReference type="InterPro" id="IPR002110">
    <property type="entry name" value="Ankyrin_rpt"/>
</dbReference>
<evidence type="ECO:0000313" key="3">
    <source>
        <dbReference type="Proteomes" id="UP001281410"/>
    </source>
</evidence>
<dbReference type="PROSITE" id="PS50297">
    <property type="entry name" value="ANK_REP_REGION"/>
    <property type="match status" value="1"/>
</dbReference>
<comment type="caution">
    <text evidence="2">The sequence shown here is derived from an EMBL/GenBank/DDBJ whole genome shotgun (WGS) entry which is preliminary data.</text>
</comment>
<dbReference type="EMBL" id="JANJYJ010000006">
    <property type="protein sequence ID" value="KAK3206480.1"/>
    <property type="molecule type" value="Genomic_DNA"/>
</dbReference>
<evidence type="ECO:0000313" key="2">
    <source>
        <dbReference type="EMBL" id="KAK3206480.1"/>
    </source>
</evidence>
<dbReference type="PANTHER" id="PTHR24121:SF22">
    <property type="entry name" value="PROTEIN ACCELERATED CELL DEATH 6-LIKE"/>
    <property type="match status" value="1"/>
</dbReference>
<dbReference type="Pfam" id="PF12796">
    <property type="entry name" value="Ank_2"/>
    <property type="match status" value="1"/>
</dbReference>
<gene>
    <name evidence="2" type="ORF">Dsin_020526</name>
</gene>
<dbReference type="PROSITE" id="PS50088">
    <property type="entry name" value="ANK_REPEAT"/>
    <property type="match status" value="1"/>
</dbReference>
<proteinExistence type="predicted"/>
<keyword evidence="1" id="KW-0040">ANK repeat</keyword>
<organism evidence="2 3">
    <name type="scientific">Dipteronia sinensis</name>
    <dbReference type="NCBI Taxonomy" id="43782"/>
    <lineage>
        <taxon>Eukaryota</taxon>
        <taxon>Viridiplantae</taxon>
        <taxon>Streptophyta</taxon>
        <taxon>Embryophyta</taxon>
        <taxon>Tracheophyta</taxon>
        <taxon>Spermatophyta</taxon>
        <taxon>Magnoliopsida</taxon>
        <taxon>eudicotyledons</taxon>
        <taxon>Gunneridae</taxon>
        <taxon>Pentapetalae</taxon>
        <taxon>rosids</taxon>
        <taxon>malvids</taxon>
        <taxon>Sapindales</taxon>
        <taxon>Sapindaceae</taxon>
        <taxon>Hippocastanoideae</taxon>
        <taxon>Acereae</taxon>
        <taxon>Dipteronia</taxon>
    </lineage>
</organism>
<dbReference type="InterPro" id="IPR036770">
    <property type="entry name" value="Ankyrin_rpt-contain_sf"/>
</dbReference>
<evidence type="ECO:0000256" key="1">
    <source>
        <dbReference type="PROSITE-ProRule" id="PRU00023"/>
    </source>
</evidence>
<feature type="repeat" description="ANK" evidence="1">
    <location>
        <begin position="80"/>
        <end position="102"/>
    </location>
</feature>
<dbReference type="PANTHER" id="PTHR24121">
    <property type="entry name" value="NO MECHANORECEPTOR POTENTIAL C, ISOFORM D-RELATED"/>
    <property type="match status" value="1"/>
</dbReference>
<name>A0AAE0A9M4_9ROSI</name>
<dbReference type="SMART" id="SM00248">
    <property type="entry name" value="ANK"/>
    <property type="match status" value="3"/>
</dbReference>
<accession>A0AAE0A9M4</accession>
<dbReference type="Gene3D" id="1.25.40.20">
    <property type="entry name" value="Ankyrin repeat-containing domain"/>
    <property type="match status" value="1"/>
</dbReference>
<protein>
    <submittedName>
        <fullName evidence="2">Uncharacterized protein</fullName>
    </submittedName>
</protein>
<sequence>MIITKDTAVAVSSKIEMTDAAGEKNVASSSRSNNREKNIELMDYLYSAAADGNIKKFEQHARVLKQILTPNEPLWMAHKRGETLLHMAARHGHADVAKFHLEECKKPKQNNHDQELGIKNTRKMLQMINEAKDTALHEAVHYNHIDVVKVLTAADCELLYDANTAGETPLYLAAERGYEEVLDEIFHTCFSPADHGRYSRTALHAHN</sequence>
<dbReference type="AlphaFoldDB" id="A0AAE0A9M4"/>
<keyword evidence="3" id="KW-1185">Reference proteome</keyword>
<dbReference type="SUPFAM" id="SSF48403">
    <property type="entry name" value="Ankyrin repeat"/>
    <property type="match status" value="1"/>
</dbReference>
<reference evidence="2" key="1">
    <citation type="journal article" date="2023" name="Plant J.">
        <title>Genome sequences and population genomics provide insights into the demographic history, inbreeding, and mutation load of two 'living fossil' tree species of Dipteronia.</title>
        <authorList>
            <person name="Feng Y."/>
            <person name="Comes H.P."/>
            <person name="Chen J."/>
            <person name="Zhu S."/>
            <person name="Lu R."/>
            <person name="Zhang X."/>
            <person name="Li P."/>
            <person name="Qiu J."/>
            <person name="Olsen K.M."/>
            <person name="Qiu Y."/>
        </authorList>
    </citation>
    <scope>NUCLEOTIDE SEQUENCE</scope>
    <source>
        <strain evidence="2">NBL</strain>
    </source>
</reference>
<dbReference type="Proteomes" id="UP001281410">
    <property type="component" value="Unassembled WGS sequence"/>
</dbReference>